<evidence type="ECO:0000256" key="6">
    <source>
        <dbReference type="SAM" id="Phobius"/>
    </source>
</evidence>
<keyword evidence="2" id="KW-1003">Cell membrane</keyword>
<dbReference type="RefSeq" id="WP_085784416.1">
    <property type="nucleotide sequence ID" value="NZ_CP008743.1"/>
</dbReference>
<feature type="transmembrane region" description="Helical" evidence="6">
    <location>
        <begin position="145"/>
        <end position="165"/>
    </location>
</feature>
<evidence type="ECO:0000256" key="1">
    <source>
        <dbReference type="ARBA" id="ARBA00004651"/>
    </source>
</evidence>
<dbReference type="OrthoDB" id="9814843at2"/>
<dbReference type="GO" id="GO:0032153">
    <property type="term" value="C:cell division site"/>
    <property type="evidence" value="ECO:0007669"/>
    <property type="project" value="TreeGrafter"/>
</dbReference>
<dbReference type="KEGG" id="naf:GQ61_05975"/>
<dbReference type="PANTHER" id="PTHR47755">
    <property type="entry name" value="CELL DIVISION PROTEIN FTSX"/>
    <property type="match status" value="1"/>
</dbReference>
<dbReference type="GO" id="GO:0005886">
    <property type="term" value="C:plasma membrane"/>
    <property type="evidence" value="ECO:0007669"/>
    <property type="project" value="UniProtKB-SubCell"/>
</dbReference>
<evidence type="ECO:0000256" key="3">
    <source>
        <dbReference type="ARBA" id="ARBA00022692"/>
    </source>
</evidence>
<keyword evidence="5 6" id="KW-0472">Membrane</keyword>
<feature type="domain" description="ABC3 transporter permease C-terminal" evidence="7">
    <location>
        <begin position="158"/>
        <end position="270"/>
    </location>
</feature>
<evidence type="ECO:0000313" key="9">
    <source>
        <dbReference type="Proteomes" id="UP000237351"/>
    </source>
</evidence>
<dbReference type="PANTHER" id="PTHR47755:SF1">
    <property type="entry name" value="CELL DIVISION PROTEIN FTSX"/>
    <property type="match status" value="1"/>
</dbReference>
<dbReference type="AlphaFoldDB" id="A0A1W6N4U9"/>
<dbReference type="Pfam" id="PF02687">
    <property type="entry name" value="FtsX"/>
    <property type="match status" value="1"/>
</dbReference>
<organism evidence="8 9">
    <name type="scientific">Candidatus Nucleicultrix amoebiphila FS5</name>
    <dbReference type="NCBI Taxonomy" id="1414854"/>
    <lineage>
        <taxon>Bacteria</taxon>
        <taxon>Pseudomonadati</taxon>
        <taxon>Pseudomonadota</taxon>
        <taxon>Alphaproteobacteria</taxon>
        <taxon>Holosporales</taxon>
        <taxon>Candidatus Nucleicultricaceae</taxon>
        <taxon>Candidatus Nucleicultrix</taxon>
    </lineage>
</organism>
<proteinExistence type="predicted"/>
<evidence type="ECO:0000259" key="7">
    <source>
        <dbReference type="Pfam" id="PF02687"/>
    </source>
</evidence>
<name>A0A1W6N4U9_9PROT</name>
<dbReference type="GO" id="GO:0051301">
    <property type="term" value="P:cell division"/>
    <property type="evidence" value="ECO:0007669"/>
    <property type="project" value="InterPro"/>
</dbReference>
<dbReference type="InterPro" id="IPR003838">
    <property type="entry name" value="ABC3_permease_C"/>
</dbReference>
<feature type="transmembrane region" description="Helical" evidence="6">
    <location>
        <begin position="210"/>
        <end position="230"/>
    </location>
</feature>
<protein>
    <recommendedName>
        <fullName evidence="7">ABC3 transporter permease C-terminal domain-containing protein</fullName>
    </recommendedName>
</protein>
<feature type="transmembrane region" description="Helical" evidence="6">
    <location>
        <begin position="250"/>
        <end position="278"/>
    </location>
</feature>
<comment type="subcellular location">
    <subcellularLocation>
        <location evidence="1">Cell membrane</location>
        <topology evidence="1">Multi-pass membrane protein</topology>
    </subcellularLocation>
</comment>
<keyword evidence="3 6" id="KW-0812">Transmembrane</keyword>
<evidence type="ECO:0000256" key="2">
    <source>
        <dbReference type="ARBA" id="ARBA00022475"/>
    </source>
</evidence>
<dbReference type="EMBL" id="CP008743">
    <property type="protein sequence ID" value="ARN84907.1"/>
    <property type="molecule type" value="Genomic_DNA"/>
</dbReference>
<evidence type="ECO:0000256" key="5">
    <source>
        <dbReference type="ARBA" id="ARBA00023136"/>
    </source>
</evidence>
<reference evidence="8 9" key="1">
    <citation type="submission" date="2014-06" db="EMBL/GenBank/DDBJ databases">
        <title>The genome of the endonuclear symbiont Nucleicultrix amoebiphila.</title>
        <authorList>
            <person name="Schulz F."/>
            <person name="Horn M."/>
        </authorList>
    </citation>
    <scope>NUCLEOTIDE SEQUENCE [LARGE SCALE GENOMIC DNA]</scope>
    <source>
        <strain evidence="8 9">FS5</strain>
    </source>
</reference>
<evidence type="ECO:0000313" key="8">
    <source>
        <dbReference type="EMBL" id="ARN84907.1"/>
    </source>
</evidence>
<sequence>MAEHPEIIPFKQHNSSRFLPWIIALMIYMGILALGITVVTQKVLENWSLGLKNGFIVEILHQTNHESLPSSTEQQKVVLDILQQIPDVEKAQVIATSEPGANTPTLIDVKMKSNKTVDLSQLERELKHVLPNIVVRDQAELRQNLLVIGRTIFATALIFSCVIAATTMITIAFATYSGLITHQPVIDVLRLLGANDRYIAQHFQKHALHLSFRGSLLAILLSGMSVFFLSKFIESTSMSLFQQHTEFFEIWFIIFLTPLFMMLMTLIASRMTVLFALAKRV</sequence>
<dbReference type="STRING" id="1414854.GQ61_05975"/>
<dbReference type="Proteomes" id="UP000237351">
    <property type="component" value="Chromosome"/>
</dbReference>
<evidence type="ECO:0000256" key="4">
    <source>
        <dbReference type="ARBA" id="ARBA00022989"/>
    </source>
</evidence>
<gene>
    <name evidence="8" type="ORF">GQ61_05975</name>
</gene>
<accession>A0A1W6N4U9</accession>
<keyword evidence="4 6" id="KW-1133">Transmembrane helix</keyword>
<keyword evidence="9" id="KW-1185">Reference proteome</keyword>
<dbReference type="InterPro" id="IPR004513">
    <property type="entry name" value="FtsX"/>
</dbReference>
<feature type="transmembrane region" description="Helical" evidence="6">
    <location>
        <begin position="18"/>
        <end position="39"/>
    </location>
</feature>